<protein>
    <recommendedName>
        <fullName evidence="4">Lipoprotein</fullName>
    </recommendedName>
</protein>
<dbReference type="RefSeq" id="WP_248632355.1">
    <property type="nucleotide sequence ID" value="NZ_JALPTH010000005.1"/>
</dbReference>
<sequence>MGECDRTRSHEETVITAIRKTLSAAAVVTVALAGVAACGTAEQLSAGQKLDRAFDKLGQEKSLSFELDLDTDSASLMALDEKMGSEPGEELDPKAAELLSGARMSFTVHSKKALKDSGDKDIVGAAAKVSTPDGDLVEFRQVGDAAYVRTDIEALGKAVGEPMPKASDLPPEAGAFKKLLEGGWVTFDTKELEKAGEDASDEPSPEPSLDAKTQKKLTKAIQDVISREVDFAVADNGDGEEHIVATAPFRTLITELVDEIRPFKKELPPGVELPTAKDLKDAPNTKVAADFTLKNGDLTEVRIDLAKLAESAKVKKLGLVVRLSKGEQPTAPAGATKLDPTELLGAFGGPGMGQDASFGEEDLGEGGFSDEGASEVDPV</sequence>
<comment type="caution">
    <text evidence="2">The sequence shown here is derived from an EMBL/GenBank/DDBJ whole genome shotgun (WGS) entry which is preliminary data.</text>
</comment>
<reference evidence="2 3" key="1">
    <citation type="submission" date="2022-04" db="EMBL/GenBank/DDBJ databases">
        <title>Streptomyces sp. nov. LCR6-01 isolated from Lichen of Dirinaria sp.</title>
        <authorList>
            <person name="Kanchanasin P."/>
            <person name="Tanasupawat S."/>
            <person name="Phongsopitanun W."/>
        </authorList>
    </citation>
    <scope>NUCLEOTIDE SEQUENCE [LARGE SCALE GENOMIC DNA]</scope>
    <source>
        <strain evidence="2 3">LCR6-01</strain>
    </source>
</reference>
<organism evidence="2 3">
    <name type="scientific">Streptomyces lichenis</name>
    <dbReference type="NCBI Taxonomy" id="2306967"/>
    <lineage>
        <taxon>Bacteria</taxon>
        <taxon>Bacillati</taxon>
        <taxon>Actinomycetota</taxon>
        <taxon>Actinomycetes</taxon>
        <taxon>Kitasatosporales</taxon>
        <taxon>Streptomycetaceae</taxon>
        <taxon>Streptomyces</taxon>
    </lineage>
</organism>
<feature type="region of interest" description="Disordered" evidence="1">
    <location>
        <begin position="192"/>
        <end position="214"/>
    </location>
</feature>
<gene>
    <name evidence="2" type="ORF">M1O15_06895</name>
</gene>
<evidence type="ECO:0000313" key="2">
    <source>
        <dbReference type="EMBL" id="MCK8677120.1"/>
    </source>
</evidence>
<name>A0ABT0I714_9ACTN</name>
<feature type="region of interest" description="Disordered" evidence="1">
    <location>
        <begin position="328"/>
        <end position="379"/>
    </location>
</feature>
<evidence type="ECO:0000313" key="3">
    <source>
        <dbReference type="Proteomes" id="UP001522868"/>
    </source>
</evidence>
<proteinExistence type="predicted"/>
<dbReference type="Proteomes" id="UP001522868">
    <property type="component" value="Unassembled WGS sequence"/>
</dbReference>
<dbReference type="EMBL" id="JALPTH010000005">
    <property type="protein sequence ID" value="MCK8677120.1"/>
    <property type="molecule type" value="Genomic_DNA"/>
</dbReference>
<evidence type="ECO:0008006" key="4">
    <source>
        <dbReference type="Google" id="ProtNLM"/>
    </source>
</evidence>
<evidence type="ECO:0000256" key="1">
    <source>
        <dbReference type="SAM" id="MobiDB-lite"/>
    </source>
</evidence>
<accession>A0ABT0I714</accession>
<keyword evidence="3" id="KW-1185">Reference proteome</keyword>